<reference evidence="1" key="1">
    <citation type="journal article" date="2015" name="Nature">
        <title>Complex archaea that bridge the gap between prokaryotes and eukaryotes.</title>
        <authorList>
            <person name="Spang A."/>
            <person name="Saw J.H."/>
            <person name="Jorgensen S.L."/>
            <person name="Zaremba-Niedzwiedzka K."/>
            <person name="Martijn J."/>
            <person name="Lind A.E."/>
            <person name="van Eijk R."/>
            <person name="Schleper C."/>
            <person name="Guy L."/>
            <person name="Ettema T.J."/>
        </authorList>
    </citation>
    <scope>NUCLEOTIDE SEQUENCE</scope>
</reference>
<protein>
    <submittedName>
        <fullName evidence="1">Uncharacterized protein</fullName>
    </submittedName>
</protein>
<dbReference type="AlphaFoldDB" id="A0A0F8Z039"/>
<organism evidence="1">
    <name type="scientific">marine sediment metagenome</name>
    <dbReference type="NCBI Taxonomy" id="412755"/>
    <lineage>
        <taxon>unclassified sequences</taxon>
        <taxon>metagenomes</taxon>
        <taxon>ecological metagenomes</taxon>
    </lineage>
</organism>
<evidence type="ECO:0000313" key="1">
    <source>
        <dbReference type="EMBL" id="KKK87038.1"/>
    </source>
</evidence>
<sequence>LMGDIAGNLGAIGGDNNLLAHTHGFTPPTTHGITQPAFNGPSHTHGAGSYVALIWENISSDWLVSKPVSAGSWTPTCIHSMAVGSTGLSGLTTGTDVTGSSSAGGTAACTITTNVALTNNHSGGSVNAVIESRTDKNIPKYLACKYIMRIK</sequence>
<name>A0A0F8Z039_9ZZZZ</name>
<proteinExistence type="predicted"/>
<gene>
    <name evidence="1" type="ORF">LCGC14_2757270</name>
</gene>
<dbReference type="EMBL" id="LAZR01050584">
    <property type="protein sequence ID" value="KKK87038.1"/>
    <property type="molecule type" value="Genomic_DNA"/>
</dbReference>
<accession>A0A0F8Z039</accession>
<feature type="non-terminal residue" evidence="1">
    <location>
        <position position="1"/>
    </location>
</feature>
<comment type="caution">
    <text evidence="1">The sequence shown here is derived from an EMBL/GenBank/DDBJ whole genome shotgun (WGS) entry which is preliminary data.</text>
</comment>